<dbReference type="RefSeq" id="XP_065667275.1">
    <property type="nucleotide sequence ID" value="XM_065811203.1"/>
</dbReference>
<dbReference type="GeneID" id="100213627"/>
<organism evidence="2 3">
    <name type="scientific">Hydra vulgaris</name>
    <name type="common">Hydra</name>
    <name type="synonym">Hydra attenuata</name>
    <dbReference type="NCBI Taxonomy" id="6087"/>
    <lineage>
        <taxon>Eukaryota</taxon>
        <taxon>Metazoa</taxon>
        <taxon>Cnidaria</taxon>
        <taxon>Hydrozoa</taxon>
        <taxon>Hydroidolina</taxon>
        <taxon>Anthoathecata</taxon>
        <taxon>Aplanulata</taxon>
        <taxon>Hydridae</taxon>
        <taxon>Hydra</taxon>
    </lineage>
</organism>
<feature type="domain" description="Methyltransferase" evidence="1">
    <location>
        <begin position="114"/>
        <end position="264"/>
    </location>
</feature>
<sequence length="436" mass="50311">MSFLIKEDNDVVFIAKTKNAIDEVLDLLRTYHDIINSHLNEYIVKNLSLQIGMDGFSKDIFVKKCQSIGEIGCCYHSGVNCIECCSENKFQNDKNNKNYEIIKKQQDNSFLSEKKHHEVEYLANIVNQIALKTKCENIVDFGSGKGYLGYELVYNYGLNVVGVESSMKNVISSERRKNMLNKHQIEDKILKSIACHIHPDLIDSSESFIEDLKTNFLSPTKNNALLVGLHSCGNLTCTALKLFSKENYFHGVLMIGCCHNLLENKKDFPMSDYLNQCSVSLERNAFMLACQCPIRWNSEKQTLSKSILYRAILEKIFEDYQIDRSNLKAVQFRNLGQKSSTFKEYVLLVNNKLKTKGVCFKVEEEQIEKYWDKYKGFWEGMEEYHMVRMQLAPSIEKLILLDRLLYLIEKGFTKSGIVRLFSPVISPRCYAIISLR</sequence>
<dbReference type="PANTHER" id="PTHR12496">
    <property type="entry name" value="CGI-41 METHYLTRANSFERASE"/>
    <property type="match status" value="1"/>
</dbReference>
<accession>A0ABM4CZ83</accession>
<evidence type="ECO:0000259" key="1">
    <source>
        <dbReference type="Pfam" id="PF13679"/>
    </source>
</evidence>
<keyword evidence="2" id="KW-1185">Reference proteome</keyword>
<dbReference type="RefSeq" id="XP_065667276.1">
    <property type="nucleotide sequence ID" value="XM_065811204.1"/>
</dbReference>
<protein>
    <submittedName>
        <fullName evidence="3">Probable methyltransferase-like protein 25 isoform X4</fullName>
    </submittedName>
    <submittedName>
        <fullName evidence="4">Probable methyltransferase-like protein 25 isoform X5</fullName>
    </submittedName>
</protein>
<dbReference type="Pfam" id="PF13679">
    <property type="entry name" value="Methyltransf_32"/>
    <property type="match status" value="1"/>
</dbReference>
<dbReference type="InterPro" id="IPR029063">
    <property type="entry name" value="SAM-dependent_MTases_sf"/>
</dbReference>
<gene>
    <name evidence="3 4" type="primary">LOC100213627</name>
</gene>
<evidence type="ECO:0000313" key="3">
    <source>
        <dbReference type="RefSeq" id="XP_065667275.1"/>
    </source>
</evidence>
<dbReference type="InterPro" id="IPR052220">
    <property type="entry name" value="METTL25"/>
</dbReference>
<dbReference type="SUPFAM" id="SSF53335">
    <property type="entry name" value="S-adenosyl-L-methionine-dependent methyltransferases"/>
    <property type="match status" value="1"/>
</dbReference>
<dbReference type="PANTHER" id="PTHR12496:SF9">
    <property type="entry name" value="METHYLTRANSFERASE-LIKE PROTEIN 25-RELATED"/>
    <property type="match status" value="1"/>
</dbReference>
<dbReference type="InterPro" id="IPR025714">
    <property type="entry name" value="Methyltranfer_dom"/>
</dbReference>
<dbReference type="Proteomes" id="UP001652625">
    <property type="component" value="Chromosome 12"/>
</dbReference>
<dbReference type="Gene3D" id="3.40.50.150">
    <property type="entry name" value="Vaccinia Virus protein VP39"/>
    <property type="match status" value="1"/>
</dbReference>
<name>A0ABM4CZ83_HYDVU</name>
<proteinExistence type="predicted"/>
<evidence type="ECO:0000313" key="4">
    <source>
        <dbReference type="RefSeq" id="XP_065667276.1"/>
    </source>
</evidence>
<reference evidence="3 4" key="1">
    <citation type="submission" date="2025-05" db="UniProtKB">
        <authorList>
            <consortium name="RefSeq"/>
        </authorList>
    </citation>
    <scope>IDENTIFICATION</scope>
</reference>
<evidence type="ECO:0000313" key="2">
    <source>
        <dbReference type="Proteomes" id="UP001652625"/>
    </source>
</evidence>